<evidence type="ECO:0000259" key="1">
    <source>
        <dbReference type="PROSITE" id="PS50125"/>
    </source>
</evidence>
<dbReference type="InterPro" id="IPR050697">
    <property type="entry name" value="Adenylyl/Guanylyl_Cyclase_3/4"/>
</dbReference>
<dbReference type="PROSITE" id="PS50125">
    <property type="entry name" value="GUANYLATE_CYCLASE_2"/>
    <property type="match status" value="1"/>
</dbReference>
<evidence type="ECO:0000313" key="3">
    <source>
        <dbReference type="Proteomes" id="UP000317429"/>
    </source>
</evidence>
<dbReference type="InterPro" id="IPR029787">
    <property type="entry name" value="Nucleotide_cyclase"/>
</dbReference>
<dbReference type="Pfam" id="PF00211">
    <property type="entry name" value="Guanylate_cyc"/>
    <property type="match status" value="1"/>
</dbReference>
<keyword evidence="3" id="KW-1185">Reference proteome</keyword>
<proteinExistence type="predicted"/>
<dbReference type="KEGG" id="pnd:Pla175_18670"/>
<dbReference type="EMBL" id="CP036291">
    <property type="protein sequence ID" value="QDU88489.1"/>
    <property type="molecule type" value="Genomic_DNA"/>
</dbReference>
<keyword evidence="2" id="KW-0456">Lyase</keyword>
<dbReference type="CDD" id="cd07302">
    <property type="entry name" value="CHD"/>
    <property type="match status" value="1"/>
</dbReference>
<gene>
    <name evidence="2" type="primary">cyaA_2</name>
    <name evidence="2" type="ORF">Pla175_18670</name>
</gene>
<dbReference type="RefSeq" id="WP_145283464.1">
    <property type="nucleotide sequence ID" value="NZ_CP036291.1"/>
</dbReference>
<evidence type="ECO:0000313" key="2">
    <source>
        <dbReference type="EMBL" id="QDU88489.1"/>
    </source>
</evidence>
<dbReference type="InterPro" id="IPR001054">
    <property type="entry name" value="A/G_cyclase"/>
</dbReference>
<dbReference type="Proteomes" id="UP000317429">
    <property type="component" value="Chromosome"/>
</dbReference>
<dbReference type="GO" id="GO:0004016">
    <property type="term" value="F:adenylate cyclase activity"/>
    <property type="evidence" value="ECO:0007669"/>
    <property type="project" value="UniProtKB-EC"/>
</dbReference>
<accession>A0A518DAI9</accession>
<dbReference type="AlphaFoldDB" id="A0A518DAI9"/>
<name>A0A518DAI9_9BACT</name>
<dbReference type="Gene3D" id="3.30.70.1230">
    <property type="entry name" value="Nucleotide cyclase"/>
    <property type="match status" value="1"/>
</dbReference>
<dbReference type="GO" id="GO:0035556">
    <property type="term" value="P:intracellular signal transduction"/>
    <property type="evidence" value="ECO:0007669"/>
    <property type="project" value="InterPro"/>
</dbReference>
<dbReference type="GO" id="GO:0009190">
    <property type="term" value="P:cyclic nucleotide biosynthetic process"/>
    <property type="evidence" value="ECO:0007669"/>
    <property type="project" value="InterPro"/>
</dbReference>
<protein>
    <submittedName>
        <fullName evidence="2">Adenylate cyclase 1</fullName>
        <ecNumber evidence="2">4.6.1.1</ecNumber>
    </submittedName>
</protein>
<feature type="domain" description="Guanylate cyclase" evidence="1">
    <location>
        <begin position="359"/>
        <end position="491"/>
    </location>
</feature>
<dbReference type="SUPFAM" id="SSF55781">
    <property type="entry name" value="GAF domain-like"/>
    <property type="match status" value="1"/>
</dbReference>
<reference evidence="2 3" key="1">
    <citation type="submission" date="2019-02" db="EMBL/GenBank/DDBJ databases">
        <title>Deep-cultivation of Planctomycetes and their phenomic and genomic characterization uncovers novel biology.</title>
        <authorList>
            <person name="Wiegand S."/>
            <person name="Jogler M."/>
            <person name="Boedeker C."/>
            <person name="Pinto D."/>
            <person name="Vollmers J."/>
            <person name="Rivas-Marin E."/>
            <person name="Kohn T."/>
            <person name="Peeters S.H."/>
            <person name="Heuer A."/>
            <person name="Rast P."/>
            <person name="Oberbeckmann S."/>
            <person name="Bunk B."/>
            <person name="Jeske O."/>
            <person name="Meyerdierks A."/>
            <person name="Storesund J.E."/>
            <person name="Kallscheuer N."/>
            <person name="Luecker S."/>
            <person name="Lage O.M."/>
            <person name="Pohl T."/>
            <person name="Merkel B.J."/>
            <person name="Hornburger P."/>
            <person name="Mueller R.-W."/>
            <person name="Bruemmer F."/>
            <person name="Labrenz M."/>
            <person name="Spormann A.M."/>
            <person name="Op den Camp H."/>
            <person name="Overmann J."/>
            <person name="Amann R."/>
            <person name="Jetten M.S.M."/>
            <person name="Mascher T."/>
            <person name="Medema M.H."/>
            <person name="Devos D.P."/>
            <person name="Kaster A.-K."/>
            <person name="Ovreas L."/>
            <person name="Rohde M."/>
            <person name="Galperin M.Y."/>
            <person name="Jogler C."/>
        </authorList>
    </citation>
    <scope>NUCLEOTIDE SEQUENCE [LARGE SCALE GENOMIC DNA]</scope>
    <source>
        <strain evidence="2 3">Pla175</strain>
    </source>
</reference>
<dbReference type="SUPFAM" id="SSF55073">
    <property type="entry name" value="Nucleotide cyclase"/>
    <property type="match status" value="1"/>
</dbReference>
<sequence length="611" mass="66832">MPSFEAELQVYWQGEPVFQGALSEELELGRQGRRDHSTLYQVQHGPPGARLTIAPRTNTDLSRRLVRLVPVAEDRVEATNVSSVNRLSVDGESALKPGETRTYILPVRFAVFESQIVVSYPEDPGSQLLSLASPASPPSPDHVDIEFDLSASLGLADQFSSSDAERLHNWLVGVTKVLQAASGSKEFNKSAARQLVGLIGFDRGQVLTIEPGQRWTQVAVHERGNASGVATLKLNHRLLAEVLKQRRTLWEARDASTADGGQRTAAVASPILDESGEVIGALYGDRRSSSRYAVAEISKLEAMLVEALAGGVAAGRARLRHEREAAQARVRFEQFFTTELSQRLAATPDLLTCRDTEVTLLFCDIRRFSNITEALGPEQTMEWIRQVMGELADCAANHDGVLVDFIGDELMIMWGAPTEQPDHAARACRAALEMSHLVRELDDRWRDVVGQPTELGFGINTGVARVGNVGLERKFRYAPFGASVNLASRLQDATKHFGVDILISESTRQAAGDGLLARRLGRIQVMNIVKPVDVFELLGDDDPTSCSLCLEYEAALAAFETGSLAESLRGLSSILDSHPNDGPSLLLLSRVVELLRKEDRTFDPVLELPSK</sequence>
<dbReference type="OrthoDB" id="9806704at2"/>
<dbReference type="PANTHER" id="PTHR43081:SF1">
    <property type="entry name" value="ADENYLATE CYCLASE, TERMINAL-DIFFERENTIATION SPECIFIC"/>
    <property type="match status" value="1"/>
</dbReference>
<dbReference type="EC" id="4.6.1.1" evidence="2"/>
<organism evidence="2 3">
    <name type="scientific">Pirellulimonas nuda</name>
    <dbReference type="NCBI Taxonomy" id="2528009"/>
    <lineage>
        <taxon>Bacteria</taxon>
        <taxon>Pseudomonadati</taxon>
        <taxon>Planctomycetota</taxon>
        <taxon>Planctomycetia</taxon>
        <taxon>Pirellulales</taxon>
        <taxon>Lacipirellulaceae</taxon>
        <taxon>Pirellulimonas</taxon>
    </lineage>
</organism>
<dbReference type="Gene3D" id="3.30.450.40">
    <property type="match status" value="1"/>
</dbReference>
<dbReference type="PANTHER" id="PTHR43081">
    <property type="entry name" value="ADENYLATE CYCLASE, TERMINAL-DIFFERENTIATION SPECIFIC-RELATED"/>
    <property type="match status" value="1"/>
</dbReference>
<dbReference type="InterPro" id="IPR029016">
    <property type="entry name" value="GAF-like_dom_sf"/>
</dbReference>
<dbReference type="SMART" id="SM00044">
    <property type="entry name" value="CYCc"/>
    <property type="match status" value="1"/>
</dbReference>